<dbReference type="Proteomes" id="UP000649753">
    <property type="component" value="Unassembled WGS sequence"/>
</dbReference>
<evidence type="ECO:0000313" key="1">
    <source>
        <dbReference type="EMBL" id="MBE1485860.1"/>
    </source>
</evidence>
<organism evidence="1 2">
    <name type="scientific">Plantactinospora soyae</name>
    <dbReference type="NCBI Taxonomy" id="1544732"/>
    <lineage>
        <taxon>Bacteria</taxon>
        <taxon>Bacillati</taxon>
        <taxon>Actinomycetota</taxon>
        <taxon>Actinomycetes</taxon>
        <taxon>Micromonosporales</taxon>
        <taxon>Micromonosporaceae</taxon>
        <taxon>Plantactinospora</taxon>
    </lineage>
</organism>
<dbReference type="EMBL" id="JADBEB010000001">
    <property type="protein sequence ID" value="MBE1485860.1"/>
    <property type="molecule type" value="Genomic_DNA"/>
</dbReference>
<evidence type="ECO:0000313" key="2">
    <source>
        <dbReference type="Proteomes" id="UP000649753"/>
    </source>
</evidence>
<accession>A0A927M7D9</accession>
<keyword evidence="2" id="KW-1185">Reference proteome</keyword>
<dbReference type="RefSeq" id="WP_192765985.1">
    <property type="nucleotide sequence ID" value="NZ_JADBEB010000001.1"/>
</dbReference>
<reference evidence="1" key="1">
    <citation type="submission" date="2020-10" db="EMBL/GenBank/DDBJ databases">
        <title>Sequencing the genomes of 1000 actinobacteria strains.</title>
        <authorList>
            <person name="Klenk H.-P."/>
        </authorList>
    </citation>
    <scope>NUCLEOTIDE SEQUENCE</scope>
    <source>
        <strain evidence="1">DSM 46832</strain>
    </source>
</reference>
<name>A0A927M7D9_9ACTN</name>
<proteinExistence type="predicted"/>
<protein>
    <submittedName>
        <fullName evidence="1">Uncharacterized protein</fullName>
    </submittedName>
</protein>
<gene>
    <name evidence="1" type="ORF">H4W31_001498</name>
</gene>
<comment type="caution">
    <text evidence="1">The sequence shown here is derived from an EMBL/GenBank/DDBJ whole genome shotgun (WGS) entry which is preliminary data.</text>
</comment>
<dbReference type="AlphaFoldDB" id="A0A927M7D9"/>
<sequence>MSRPPRSRNKLDAPVDDDRLLIPLAEVAKRTGWSERSLLDDCRAGVIDHVCRKGSYSFTRPQLDALIARYTVAGSPERETAAEREARELDEVIRYNRSPRRGTGIVRAGHR</sequence>